<dbReference type="InterPro" id="IPR016187">
    <property type="entry name" value="CTDL_fold"/>
</dbReference>
<accession>A0A3M7S6E4</accession>
<evidence type="ECO:0000259" key="5">
    <source>
        <dbReference type="PROSITE" id="PS01180"/>
    </source>
</evidence>
<feature type="transmembrane region" description="Helical" evidence="3">
    <location>
        <begin position="477"/>
        <end position="501"/>
    </location>
</feature>
<dbReference type="AlphaFoldDB" id="A0A3M7S6E4"/>
<dbReference type="OrthoDB" id="10030117at2759"/>
<feature type="chain" id="PRO_5018050136" evidence="4">
    <location>
        <begin position="23"/>
        <end position="766"/>
    </location>
</feature>
<dbReference type="PROSITE" id="PS01180">
    <property type="entry name" value="CUB"/>
    <property type="match status" value="1"/>
</dbReference>
<dbReference type="SUPFAM" id="SSF49854">
    <property type="entry name" value="Spermadhesin, CUB domain"/>
    <property type="match status" value="1"/>
</dbReference>
<keyword evidence="3" id="KW-0472">Membrane</keyword>
<dbReference type="Gene3D" id="3.10.100.10">
    <property type="entry name" value="Mannose-Binding Protein A, subunit A"/>
    <property type="match status" value="1"/>
</dbReference>
<keyword evidence="3" id="KW-1133">Transmembrane helix</keyword>
<sequence>MSWSASQMSAMVLAVLIVQTHGWNEESKCTAPTSQLSQQHDRVLHLDCGDDFIFIAWSHYGHKNHTDNKSCHFAPNDCTVSVEYVSNECNGLSSCKVSLDAQYLHSCKAYSDYLFIVYKCVQSANSFSICDTIDTTLSSELYLKSPNYPYEYLNNLDCNCSLTSQSSFIQIELLEFDLESLSSSINHASSSQKLRPFAASNASCSRDHLTIDSATQLCGTLKPFTTLSGRSLPGPVTLRLKSDDALTRRGIWIKINTRAEITKCPDNFLRINDVCVKIFPQMLTWYEANTYCSNLGYSLAVIDSFETDKQVDRALFGADEWLDASLMDYGPALQFGRHEKWWPWLVTDTSDHSYGSCVGKKKDFFFLQDCYKRMPFACQHKPSVVRRQSSNIRLKCGKFSSGDKNDYVLQSLVTSSASTNTQSTGVLHFANRPNRTLKLSTKSIRPIVLHSNVEDNFKTDQQQVNLLTGATSTSNSLLASLILAFLFLLILINAFVVLFILRKRSVLIKEDRNVQIEKESKLNHDTMNSNNSSQNVDYSNQDFMEFNTTSATVSNTASSHLSYNCLANLNLNLTKQNEPCSSVYNILSNFNQMTKPNGSFVKTWNPQRQSLFINYDGTLAPSNLQIPCNQSIVALPGLNRFTTLNPNLVTNFNNDNLGHVYETISESSANRNCVNNLNNEYGEYDQEFGFNNTKEFLLTTHRSAFSKYRPFQQFTKHEDPVVFDVNRHDSKFENSNQLNSINFNLKTLADRTDLKPNQCHSIGAIV</sequence>
<dbReference type="InterPro" id="IPR000859">
    <property type="entry name" value="CUB_dom"/>
</dbReference>
<dbReference type="EMBL" id="REGN01001975">
    <property type="protein sequence ID" value="RNA31178.1"/>
    <property type="molecule type" value="Genomic_DNA"/>
</dbReference>
<reference evidence="6 7" key="1">
    <citation type="journal article" date="2018" name="Sci. Rep.">
        <title>Genomic signatures of local adaptation to the degree of environmental predictability in rotifers.</title>
        <authorList>
            <person name="Franch-Gras L."/>
            <person name="Hahn C."/>
            <person name="Garcia-Roger E.M."/>
            <person name="Carmona M.J."/>
            <person name="Serra M."/>
            <person name="Gomez A."/>
        </authorList>
    </citation>
    <scope>NUCLEOTIDE SEQUENCE [LARGE SCALE GENOMIC DNA]</scope>
    <source>
        <strain evidence="6">HYR1</strain>
    </source>
</reference>
<keyword evidence="7" id="KW-1185">Reference proteome</keyword>
<dbReference type="CDD" id="cd00041">
    <property type="entry name" value="CUB"/>
    <property type="match status" value="1"/>
</dbReference>
<organism evidence="6 7">
    <name type="scientific">Brachionus plicatilis</name>
    <name type="common">Marine rotifer</name>
    <name type="synonym">Brachionus muelleri</name>
    <dbReference type="NCBI Taxonomy" id="10195"/>
    <lineage>
        <taxon>Eukaryota</taxon>
        <taxon>Metazoa</taxon>
        <taxon>Spiralia</taxon>
        <taxon>Gnathifera</taxon>
        <taxon>Rotifera</taxon>
        <taxon>Eurotatoria</taxon>
        <taxon>Monogononta</taxon>
        <taxon>Pseudotrocha</taxon>
        <taxon>Ploima</taxon>
        <taxon>Brachionidae</taxon>
        <taxon>Brachionus</taxon>
    </lineage>
</organism>
<dbReference type="Gene3D" id="2.60.120.290">
    <property type="entry name" value="Spermadhesin, CUB domain"/>
    <property type="match status" value="1"/>
</dbReference>
<dbReference type="CDD" id="cd00037">
    <property type="entry name" value="CLECT"/>
    <property type="match status" value="1"/>
</dbReference>
<name>A0A3M7S6E4_BRAPC</name>
<dbReference type="Proteomes" id="UP000276133">
    <property type="component" value="Unassembled WGS sequence"/>
</dbReference>
<gene>
    <name evidence="6" type="ORF">BpHYR1_015929</name>
</gene>
<dbReference type="InterPro" id="IPR016186">
    <property type="entry name" value="C-type_lectin-like/link_sf"/>
</dbReference>
<comment type="caution">
    <text evidence="2">Lacks conserved residue(s) required for the propagation of feature annotation.</text>
</comment>
<evidence type="ECO:0000256" key="3">
    <source>
        <dbReference type="SAM" id="Phobius"/>
    </source>
</evidence>
<feature type="domain" description="CUB" evidence="5">
    <location>
        <begin position="130"/>
        <end position="258"/>
    </location>
</feature>
<evidence type="ECO:0000256" key="4">
    <source>
        <dbReference type="SAM" id="SignalP"/>
    </source>
</evidence>
<protein>
    <submittedName>
        <fullName evidence="6">Neuropilin and tolloid 2</fullName>
    </submittedName>
</protein>
<evidence type="ECO:0000313" key="6">
    <source>
        <dbReference type="EMBL" id="RNA31178.1"/>
    </source>
</evidence>
<feature type="signal peptide" evidence="4">
    <location>
        <begin position="1"/>
        <end position="22"/>
    </location>
</feature>
<dbReference type="InterPro" id="IPR043159">
    <property type="entry name" value="Lectin_gal-bd_sf"/>
</dbReference>
<keyword evidence="3" id="KW-0812">Transmembrane</keyword>
<comment type="caution">
    <text evidence="6">The sequence shown here is derived from an EMBL/GenBank/DDBJ whole genome shotgun (WGS) entry which is preliminary data.</text>
</comment>
<proteinExistence type="predicted"/>
<dbReference type="SUPFAM" id="SSF56436">
    <property type="entry name" value="C-type lectin-like"/>
    <property type="match status" value="1"/>
</dbReference>
<keyword evidence="4" id="KW-0732">Signal</keyword>
<dbReference type="InterPro" id="IPR035914">
    <property type="entry name" value="Sperma_CUB_dom_sf"/>
</dbReference>
<evidence type="ECO:0000313" key="7">
    <source>
        <dbReference type="Proteomes" id="UP000276133"/>
    </source>
</evidence>
<dbReference type="Gene3D" id="2.60.120.740">
    <property type="match status" value="1"/>
</dbReference>
<keyword evidence="1" id="KW-1015">Disulfide bond</keyword>
<evidence type="ECO:0000256" key="1">
    <source>
        <dbReference type="ARBA" id="ARBA00023157"/>
    </source>
</evidence>
<dbReference type="CDD" id="cd22823">
    <property type="entry name" value="Gal_Rha_Lectin"/>
    <property type="match status" value="1"/>
</dbReference>
<evidence type="ECO:0000256" key="2">
    <source>
        <dbReference type="PROSITE-ProRule" id="PRU00059"/>
    </source>
</evidence>